<dbReference type="GO" id="GO:0006508">
    <property type="term" value="P:proteolysis"/>
    <property type="evidence" value="ECO:0007669"/>
    <property type="project" value="UniProtKB-KW"/>
</dbReference>
<feature type="non-terminal residue" evidence="1">
    <location>
        <position position="68"/>
    </location>
</feature>
<sequence length="68" mass="7435">LLEHDYNIQSISACSIGALIGCVYSAGKLDDFEQWICGLSKLDVIALMDFSWAKSGLLRGDKIINSLN</sequence>
<keyword evidence="1" id="KW-0645">Protease</keyword>
<reference evidence="1 2" key="1">
    <citation type="submission" date="2024-02" db="EMBL/GenBank/DDBJ databases">
        <title>Bacteria isolated from the canopy kelp, Nereocystis luetkeana.</title>
        <authorList>
            <person name="Pfister C.A."/>
            <person name="Younker I.T."/>
            <person name="Light S.H."/>
        </authorList>
    </citation>
    <scope>NUCLEOTIDE SEQUENCE [LARGE SCALE GENOMIC DNA]</scope>
    <source>
        <strain evidence="1 2">TI.1.05</strain>
    </source>
</reference>
<dbReference type="Proteomes" id="UP001369082">
    <property type="component" value="Unassembled WGS sequence"/>
</dbReference>
<proteinExistence type="predicted"/>
<dbReference type="SUPFAM" id="SSF52151">
    <property type="entry name" value="FabD/lysophospholipase-like"/>
    <property type="match status" value="1"/>
</dbReference>
<dbReference type="GO" id="GO:0008233">
    <property type="term" value="F:peptidase activity"/>
    <property type="evidence" value="ECO:0007669"/>
    <property type="project" value="UniProtKB-KW"/>
</dbReference>
<accession>A0ABU9GUW7</accession>
<name>A0ABU9GUW7_9GAMM</name>
<dbReference type="InterPro" id="IPR016035">
    <property type="entry name" value="Acyl_Trfase/lysoPLipase"/>
</dbReference>
<organism evidence="1 2">
    <name type="scientific">Psychromonas aquatilis</name>
    <dbReference type="NCBI Taxonomy" id="2005072"/>
    <lineage>
        <taxon>Bacteria</taxon>
        <taxon>Pseudomonadati</taxon>
        <taxon>Pseudomonadota</taxon>
        <taxon>Gammaproteobacteria</taxon>
        <taxon>Alteromonadales</taxon>
        <taxon>Psychromonadaceae</taxon>
        <taxon>Psychromonas</taxon>
    </lineage>
</organism>
<dbReference type="Gene3D" id="3.40.1090.10">
    <property type="entry name" value="Cytosolic phospholipase A2 catalytic domain"/>
    <property type="match status" value="1"/>
</dbReference>
<gene>
    <name evidence="1" type="ORF">V6256_16305</name>
</gene>
<keyword evidence="2" id="KW-1185">Reference proteome</keyword>
<feature type="non-terminal residue" evidence="1">
    <location>
        <position position="1"/>
    </location>
</feature>
<comment type="caution">
    <text evidence="1">The sequence shown here is derived from an EMBL/GenBank/DDBJ whole genome shotgun (WGS) entry which is preliminary data.</text>
</comment>
<dbReference type="EMBL" id="JBAKAZ010000505">
    <property type="protein sequence ID" value="MEL0631118.1"/>
    <property type="molecule type" value="Genomic_DNA"/>
</dbReference>
<evidence type="ECO:0000313" key="2">
    <source>
        <dbReference type="Proteomes" id="UP001369082"/>
    </source>
</evidence>
<protein>
    <submittedName>
        <fullName evidence="1">Serine protease</fullName>
    </submittedName>
</protein>
<keyword evidence="1" id="KW-0378">Hydrolase</keyword>
<evidence type="ECO:0000313" key="1">
    <source>
        <dbReference type="EMBL" id="MEL0631118.1"/>
    </source>
</evidence>